<sequence length="417" mass="48168">MAIENLYVEPKINYHVSKSCNFDSSTFPHNSYFLNDTSDPTIVSVFWSIEKGNSFHAVGRGESKAAFTTKFRKKAYKLSKVYPNKVLVIYEGDDASVINPKYSHGNARKEEKIRKTYYRTAKSVILSAKERENEQPSEVYGDMIEKAGPNMKKQAIHVPRDLKQIFNAQSAARRSKKLSHDALYNAFEVGNETYFMRKFGLFPEVNLACMHFDMSYEFQRLLDRTDLPAVIMEYDTTFNMGNFYVSWLTFRHTEFEDLPANPMPTIGLACFIHTSKSQASHEYFFNMIKDEVPMLKNAKMSSCVQMKNQGSYMLAYYGCNAVHWISSKRIQKTAKCNDDEKKPKDKNLDDFYALNPYAEEAEFKRIERYHASIDRESIEGSSGSLPKFSKKRKYSSNSKQDSDKNDEGEQHVEEKKS</sequence>
<dbReference type="Proteomes" id="UP000789390">
    <property type="component" value="Unassembled WGS sequence"/>
</dbReference>
<keyword evidence="3" id="KW-1185">Reference proteome</keyword>
<comment type="caution">
    <text evidence="2">The sequence shown here is derived from an EMBL/GenBank/DDBJ whole genome shotgun (WGS) entry which is preliminary data.</text>
</comment>
<feature type="region of interest" description="Disordered" evidence="1">
    <location>
        <begin position="375"/>
        <end position="417"/>
    </location>
</feature>
<gene>
    <name evidence="2" type="ORF">DGAL_LOCUS7709</name>
</gene>
<dbReference type="OrthoDB" id="5791190at2759"/>
<organism evidence="2 3">
    <name type="scientific">Daphnia galeata</name>
    <dbReference type="NCBI Taxonomy" id="27404"/>
    <lineage>
        <taxon>Eukaryota</taxon>
        <taxon>Metazoa</taxon>
        <taxon>Ecdysozoa</taxon>
        <taxon>Arthropoda</taxon>
        <taxon>Crustacea</taxon>
        <taxon>Branchiopoda</taxon>
        <taxon>Diplostraca</taxon>
        <taxon>Cladocera</taxon>
        <taxon>Anomopoda</taxon>
        <taxon>Daphniidae</taxon>
        <taxon>Daphnia</taxon>
    </lineage>
</organism>
<reference evidence="2" key="1">
    <citation type="submission" date="2021-11" db="EMBL/GenBank/DDBJ databases">
        <authorList>
            <person name="Schell T."/>
        </authorList>
    </citation>
    <scope>NUCLEOTIDE SEQUENCE</scope>
    <source>
        <strain evidence="2">M5</strain>
    </source>
</reference>
<accession>A0A8J2WHQ7</accession>
<dbReference type="AlphaFoldDB" id="A0A8J2WHQ7"/>
<evidence type="ECO:0000313" key="3">
    <source>
        <dbReference type="Proteomes" id="UP000789390"/>
    </source>
</evidence>
<proteinExistence type="predicted"/>
<evidence type="ECO:0000256" key="1">
    <source>
        <dbReference type="SAM" id="MobiDB-lite"/>
    </source>
</evidence>
<name>A0A8J2WHQ7_9CRUS</name>
<protein>
    <submittedName>
        <fullName evidence="2">Uncharacterized protein</fullName>
    </submittedName>
</protein>
<dbReference type="EMBL" id="CAKKLH010000157">
    <property type="protein sequence ID" value="CAH0104782.1"/>
    <property type="molecule type" value="Genomic_DNA"/>
</dbReference>
<evidence type="ECO:0000313" key="2">
    <source>
        <dbReference type="EMBL" id="CAH0104782.1"/>
    </source>
</evidence>
<feature type="compositionally biased region" description="Basic and acidic residues" evidence="1">
    <location>
        <begin position="400"/>
        <end position="417"/>
    </location>
</feature>